<sequence length="329" mass="36941">MKADRLLQILMLLQNEGRLTLRELAGRLEVSDRTVHRDMEALSAAGIPVYAERGSRGGWMLSEGYRSRMTGMTTGEIHALLLLQASSVVKDLGLTENADIAMNKLLSALPATARHDADFARRLIHVDGAGWRSAPDTSQLGVVQTAVWEQRRLRISYRSRDAAGLSERVVRPLGLVAKSRIWYMVAQTEPNEELRTFRISRLAGAELLPEPFDRPESFDLEAYWEQSTKRFVAVLPRYTAKVRIAASRWDEFEREAYVNATGAQQWGRDSDGNALWIETEADFHTEAYAHKVLLGYGRDAIALSPESLRSGILEELTAAIETFKKNDLP</sequence>
<dbReference type="InterPro" id="IPR018356">
    <property type="entry name" value="Tscrpt_reg_HTH_DeoR_CS"/>
</dbReference>
<protein>
    <submittedName>
        <fullName evidence="5">Helix-turn-helix transcriptional regulator</fullName>
    </submittedName>
</protein>
<accession>A0ABW0HWV3</accession>
<dbReference type="InterPro" id="IPR013196">
    <property type="entry name" value="HTH_11"/>
</dbReference>
<dbReference type="Pfam" id="PF25583">
    <property type="entry name" value="WCX"/>
    <property type="match status" value="1"/>
</dbReference>
<evidence type="ECO:0000313" key="6">
    <source>
        <dbReference type="Proteomes" id="UP001596113"/>
    </source>
</evidence>
<dbReference type="InterPro" id="IPR036390">
    <property type="entry name" value="WH_DNA-bd_sf"/>
</dbReference>
<dbReference type="PROSITE" id="PS52050">
    <property type="entry name" value="WYL"/>
    <property type="match status" value="1"/>
</dbReference>
<dbReference type="InterPro" id="IPR057727">
    <property type="entry name" value="WCX_dom"/>
</dbReference>
<evidence type="ECO:0000256" key="2">
    <source>
        <dbReference type="ARBA" id="ARBA00023125"/>
    </source>
</evidence>
<dbReference type="Pfam" id="PF08279">
    <property type="entry name" value="HTH_11"/>
    <property type="match status" value="1"/>
</dbReference>
<keyword evidence="6" id="KW-1185">Reference proteome</keyword>
<dbReference type="PANTHER" id="PTHR34580">
    <property type="match status" value="1"/>
</dbReference>
<dbReference type="RefSeq" id="WP_378132946.1">
    <property type="nucleotide sequence ID" value="NZ_JBHSMI010000023.1"/>
</dbReference>
<keyword evidence="1" id="KW-0805">Transcription regulation</keyword>
<evidence type="ECO:0000256" key="3">
    <source>
        <dbReference type="ARBA" id="ARBA00023163"/>
    </source>
</evidence>
<dbReference type="InterPro" id="IPR051534">
    <property type="entry name" value="CBASS_pafABC_assoc_protein"/>
</dbReference>
<dbReference type="InterPro" id="IPR001034">
    <property type="entry name" value="DeoR_HTH"/>
</dbReference>
<comment type="caution">
    <text evidence="5">The sequence shown here is derived from an EMBL/GenBank/DDBJ whole genome shotgun (WGS) entry which is preliminary data.</text>
</comment>
<dbReference type="PANTHER" id="PTHR34580:SF1">
    <property type="entry name" value="PROTEIN PAFC"/>
    <property type="match status" value="1"/>
</dbReference>
<dbReference type="EMBL" id="JBHSMI010000023">
    <property type="protein sequence ID" value="MFC5403522.1"/>
    <property type="molecule type" value="Genomic_DNA"/>
</dbReference>
<keyword evidence="2" id="KW-0238">DNA-binding</keyword>
<dbReference type="Pfam" id="PF13280">
    <property type="entry name" value="WYL"/>
    <property type="match status" value="1"/>
</dbReference>
<dbReference type="SMART" id="SM00420">
    <property type="entry name" value="HTH_DEOR"/>
    <property type="match status" value="1"/>
</dbReference>
<dbReference type="InterPro" id="IPR036388">
    <property type="entry name" value="WH-like_DNA-bd_sf"/>
</dbReference>
<gene>
    <name evidence="5" type="ORF">ACFPOF_12335</name>
</gene>
<dbReference type="Proteomes" id="UP001596113">
    <property type="component" value="Unassembled WGS sequence"/>
</dbReference>
<feature type="domain" description="HTH deoR-type" evidence="4">
    <location>
        <begin position="2"/>
        <end position="57"/>
    </location>
</feature>
<organism evidence="5 6">
    <name type="scientific">Cohnella soli</name>
    <dbReference type="NCBI Taxonomy" id="425005"/>
    <lineage>
        <taxon>Bacteria</taxon>
        <taxon>Bacillati</taxon>
        <taxon>Bacillota</taxon>
        <taxon>Bacilli</taxon>
        <taxon>Bacillales</taxon>
        <taxon>Paenibacillaceae</taxon>
        <taxon>Cohnella</taxon>
    </lineage>
</organism>
<dbReference type="SUPFAM" id="SSF46785">
    <property type="entry name" value="Winged helix' DNA-binding domain"/>
    <property type="match status" value="1"/>
</dbReference>
<dbReference type="PROSITE" id="PS00894">
    <property type="entry name" value="HTH_DEOR_1"/>
    <property type="match status" value="1"/>
</dbReference>
<evidence type="ECO:0000256" key="1">
    <source>
        <dbReference type="ARBA" id="ARBA00023015"/>
    </source>
</evidence>
<evidence type="ECO:0000313" key="5">
    <source>
        <dbReference type="EMBL" id="MFC5403522.1"/>
    </source>
</evidence>
<reference evidence="6" key="1">
    <citation type="journal article" date="2019" name="Int. J. Syst. Evol. Microbiol.">
        <title>The Global Catalogue of Microorganisms (GCM) 10K type strain sequencing project: providing services to taxonomists for standard genome sequencing and annotation.</title>
        <authorList>
            <consortium name="The Broad Institute Genomics Platform"/>
            <consortium name="The Broad Institute Genome Sequencing Center for Infectious Disease"/>
            <person name="Wu L."/>
            <person name="Ma J."/>
        </authorList>
    </citation>
    <scope>NUCLEOTIDE SEQUENCE [LARGE SCALE GENOMIC DNA]</scope>
    <source>
        <strain evidence="6">CGMCC 1.18575</strain>
    </source>
</reference>
<dbReference type="PROSITE" id="PS51000">
    <property type="entry name" value="HTH_DEOR_2"/>
    <property type="match status" value="1"/>
</dbReference>
<evidence type="ECO:0000259" key="4">
    <source>
        <dbReference type="PROSITE" id="PS51000"/>
    </source>
</evidence>
<keyword evidence="3" id="KW-0804">Transcription</keyword>
<proteinExistence type="predicted"/>
<dbReference type="Gene3D" id="1.10.10.10">
    <property type="entry name" value="Winged helix-like DNA-binding domain superfamily/Winged helix DNA-binding domain"/>
    <property type="match status" value="1"/>
</dbReference>
<dbReference type="InterPro" id="IPR026881">
    <property type="entry name" value="WYL_dom"/>
</dbReference>
<name>A0ABW0HWV3_9BACL</name>